<dbReference type="GeneID" id="96007077"/>
<accession>A0AB34KL21</accession>
<reference evidence="2 3" key="1">
    <citation type="journal article" date="2020" name="Microbiol. Resour. Announc.">
        <title>Draft Genome Sequence of a Cladosporium Species Isolated from the Mesophotic Ascidian Didemnum maculosum.</title>
        <authorList>
            <person name="Gioti A."/>
            <person name="Siaperas R."/>
            <person name="Nikolaivits E."/>
            <person name="Le Goff G."/>
            <person name="Ouazzani J."/>
            <person name="Kotoulas G."/>
            <person name="Topakas E."/>
        </authorList>
    </citation>
    <scope>NUCLEOTIDE SEQUENCE [LARGE SCALE GENOMIC DNA]</scope>
    <source>
        <strain evidence="2 3">TM138-S3</strain>
    </source>
</reference>
<dbReference type="InterPro" id="IPR001763">
    <property type="entry name" value="Rhodanese-like_dom"/>
</dbReference>
<dbReference type="Proteomes" id="UP000803884">
    <property type="component" value="Unassembled WGS sequence"/>
</dbReference>
<dbReference type="SMART" id="SM00450">
    <property type="entry name" value="RHOD"/>
    <property type="match status" value="1"/>
</dbReference>
<proteinExistence type="predicted"/>
<sequence>MASAKSVAATVLRSNLGRQCRSAFAPRQFQNGLTKAQPTQRAVRPAFVPVRWHSVPPSASSKNYEFGEIKELSSSPSAERLLIDVREPSEYEAGFIPSAINIPVKSQPDAMFLPEEEFEDRFGFSKPAMDQELVFYCKAGVRSSAAAQLAKQYGYKNVSEYRGSWLDWEKNGGQSSKP</sequence>
<protein>
    <recommendedName>
        <fullName evidence="1">Rhodanese domain-containing protein</fullName>
    </recommendedName>
</protein>
<name>A0AB34KL21_9PEZI</name>
<feature type="domain" description="Rhodanese" evidence="1">
    <location>
        <begin position="76"/>
        <end position="177"/>
    </location>
</feature>
<evidence type="ECO:0000313" key="2">
    <source>
        <dbReference type="EMBL" id="KAL1585493.1"/>
    </source>
</evidence>
<dbReference type="InterPro" id="IPR036873">
    <property type="entry name" value="Rhodanese-like_dom_sf"/>
</dbReference>
<dbReference type="GO" id="GO:0005739">
    <property type="term" value="C:mitochondrion"/>
    <property type="evidence" value="ECO:0007669"/>
    <property type="project" value="TreeGrafter"/>
</dbReference>
<gene>
    <name evidence="2" type="ORF">WHR41_05634</name>
</gene>
<dbReference type="PANTHER" id="PTHR44086:SF10">
    <property type="entry name" value="THIOSULFATE SULFURTRANSFERASE_RHODANESE-LIKE DOMAIN-CONTAINING PROTEIN 3"/>
    <property type="match status" value="1"/>
</dbReference>
<dbReference type="PANTHER" id="PTHR44086">
    <property type="entry name" value="THIOSULFATE SULFURTRANSFERASE RDL2, MITOCHONDRIAL-RELATED"/>
    <property type="match status" value="1"/>
</dbReference>
<keyword evidence="3" id="KW-1185">Reference proteome</keyword>
<evidence type="ECO:0000259" key="1">
    <source>
        <dbReference type="PROSITE" id="PS50206"/>
    </source>
</evidence>
<dbReference type="CDD" id="cd01519">
    <property type="entry name" value="RHOD_HSP67B2"/>
    <property type="match status" value="1"/>
</dbReference>
<dbReference type="GO" id="GO:0004792">
    <property type="term" value="F:thiosulfate-cyanide sulfurtransferase activity"/>
    <property type="evidence" value="ECO:0007669"/>
    <property type="project" value="TreeGrafter"/>
</dbReference>
<dbReference type="Gene3D" id="3.40.250.10">
    <property type="entry name" value="Rhodanese-like domain"/>
    <property type="match status" value="1"/>
</dbReference>
<organism evidence="2 3">
    <name type="scientific">Cladosporium halotolerans</name>
    <dbReference type="NCBI Taxonomy" id="1052096"/>
    <lineage>
        <taxon>Eukaryota</taxon>
        <taxon>Fungi</taxon>
        <taxon>Dikarya</taxon>
        <taxon>Ascomycota</taxon>
        <taxon>Pezizomycotina</taxon>
        <taxon>Dothideomycetes</taxon>
        <taxon>Dothideomycetidae</taxon>
        <taxon>Cladosporiales</taxon>
        <taxon>Cladosporiaceae</taxon>
        <taxon>Cladosporium</taxon>
    </lineage>
</organism>
<dbReference type="SUPFAM" id="SSF52821">
    <property type="entry name" value="Rhodanese/Cell cycle control phosphatase"/>
    <property type="match status" value="1"/>
</dbReference>
<comment type="caution">
    <text evidence="2">The sequence shown here is derived from an EMBL/GenBank/DDBJ whole genome shotgun (WGS) entry which is preliminary data.</text>
</comment>
<dbReference type="PROSITE" id="PS50206">
    <property type="entry name" value="RHODANESE_3"/>
    <property type="match status" value="1"/>
</dbReference>
<evidence type="ECO:0000313" key="3">
    <source>
        <dbReference type="Proteomes" id="UP000803884"/>
    </source>
</evidence>
<dbReference type="Pfam" id="PF00581">
    <property type="entry name" value="Rhodanese"/>
    <property type="match status" value="1"/>
</dbReference>
<dbReference type="AlphaFoldDB" id="A0AB34KL21"/>
<dbReference type="RefSeq" id="XP_069228599.1">
    <property type="nucleotide sequence ID" value="XM_069374239.1"/>
</dbReference>
<dbReference type="EMBL" id="JAAQHG020000019">
    <property type="protein sequence ID" value="KAL1585493.1"/>
    <property type="molecule type" value="Genomic_DNA"/>
</dbReference>